<evidence type="ECO:0000256" key="3">
    <source>
        <dbReference type="ARBA" id="ARBA00022530"/>
    </source>
</evidence>
<dbReference type="SUPFAM" id="SSF57362">
    <property type="entry name" value="BPTI-like"/>
    <property type="match status" value="1"/>
</dbReference>
<dbReference type="InterPro" id="IPR036465">
    <property type="entry name" value="vWFA_dom_sf"/>
</dbReference>
<evidence type="ECO:0000259" key="18">
    <source>
        <dbReference type="PROSITE" id="PS50279"/>
    </source>
</evidence>
<keyword evidence="3" id="KW-0272">Extracellular matrix</keyword>
<feature type="domain" description="BPTI/Kunitz inhibitor" evidence="18">
    <location>
        <begin position="1134"/>
        <end position="1184"/>
    </location>
</feature>
<feature type="compositionally biased region" description="Polar residues" evidence="15">
    <location>
        <begin position="1064"/>
        <end position="1078"/>
    </location>
</feature>
<dbReference type="PRINTS" id="PR00453">
    <property type="entry name" value="VWFADOMAIN"/>
</dbReference>
<dbReference type="SMART" id="SM00327">
    <property type="entry name" value="VWA"/>
    <property type="match status" value="2"/>
</dbReference>
<feature type="compositionally biased region" description="Polar residues" evidence="15">
    <location>
        <begin position="1093"/>
        <end position="1104"/>
    </location>
</feature>
<dbReference type="CDD" id="cd01450">
    <property type="entry name" value="vWFA_subfamily_ECM"/>
    <property type="match status" value="2"/>
</dbReference>
<feature type="compositionally biased region" description="Low complexity" evidence="15">
    <location>
        <begin position="512"/>
        <end position="525"/>
    </location>
</feature>
<comment type="similarity">
    <text evidence="13">Belongs to the VWA-containing collagen family.</text>
</comment>
<dbReference type="GO" id="GO:0004867">
    <property type="term" value="F:serine-type endopeptidase inhibitor activity"/>
    <property type="evidence" value="ECO:0007669"/>
    <property type="project" value="UniProtKB-KW"/>
</dbReference>
<protein>
    <recommendedName>
        <fullName evidence="14">Collagen alpha-1(XXVIII) chain</fullName>
    </recommendedName>
</protein>
<evidence type="ECO:0000256" key="6">
    <source>
        <dbReference type="ARBA" id="ARBA00022737"/>
    </source>
</evidence>
<feature type="compositionally biased region" description="Basic and acidic residues" evidence="15">
    <location>
        <begin position="551"/>
        <end position="562"/>
    </location>
</feature>
<feature type="region of interest" description="Disordered" evidence="15">
    <location>
        <begin position="993"/>
        <end position="1030"/>
    </location>
</feature>
<dbReference type="InterPro" id="IPR020901">
    <property type="entry name" value="Prtase_inh_Kunz-CS"/>
</dbReference>
<name>A0ABD0W0G3_UMBPY</name>
<dbReference type="CDD" id="cd22628">
    <property type="entry name" value="Kunitz_collagen_alpha1_XXVIII"/>
    <property type="match status" value="1"/>
</dbReference>
<dbReference type="Gene3D" id="4.10.410.10">
    <property type="entry name" value="Pancreatic trypsin inhibitor Kunitz domain"/>
    <property type="match status" value="1"/>
</dbReference>
<evidence type="ECO:0000256" key="14">
    <source>
        <dbReference type="ARBA" id="ARBA00070674"/>
    </source>
</evidence>
<dbReference type="FunFam" id="3.40.50.410:FF:000051">
    <property type="entry name" value="Collagen type XXVIII alpha 1 chain"/>
    <property type="match status" value="1"/>
</dbReference>
<evidence type="ECO:0000256" key="7">
    <source>
        <dbReference type="ARBA" id="ARBA00022869"/>
    </source>
</evidence>
<keyword evidence="7" id="KW-0084">Basement membrane</keyword>
<dbReference type="SMART" id="SM00131">
    <property type="entry name" value="KU"/>
    <property type="match status" value="1"/>
</dbReference>
<dbReference type="Proteomes" id="UP001557470">
    <property type="component" value="Unassembled WGS sequence"/>
</dbReference>
<feature type="compositionally biased region" description="Gly residues" evidence="15">
    <location>
        <begin position="685"/>
        <end position="694"/>
    </location>
</feature>
<feature type="domain" description="VWFA" evidence="17">
    <location>
        <begin position="802"/>
        <end position="984"/>
    </location>
</feature>
<comment type="subcellular location">
    <subcellularLocation>
        <location evidence="1">Secreted</location>
        <location evidence="1">Extracellular space</location>
        <location evidence="1">Extracellular matrix</location>
        <location evidence="1">Basement membrane</location>
    </subcellularLocation>
</comment>
<dbReference type="InterPro" id="IPR036880">
    <property type="entry name" value="Kunitz_BPTI_sf"/>
</dbReference>
<accession>A0ABD0W0G3</accession>
<comment type="caution">
    <text evidence="19">The sequence shown here is derived from an EMBL/GenBank/DDBJ whole genome shotgun (WGS) entry which is preliminary data.</text>
</comment>
<feature type="signal peptide" evidence="16">
    <location>
        <begin position="1"/>
        <end position="20"/>
    </location>
</feature>
<keyword evidence="4" id="KW-0646">Protease inhibitor</keyword>
<dbReference type="GO" id="GO:0005604">
    <property type="term" value="C:basement membrane"/>
    <property type="evidence" value="ECO:0007669"/>
    <property type="project" value="UniProtKB-SubCell"/>
</dbReference>
<evidence type="ECO:0000256" key="4">
    <source>
        <dbReference type="ARBA" id="ARBA00022690"/>
    </source>
</evidence>
<evidence type="ECO:0000259" key="17">
    <source>
        <dbReference type="PROSITE" id="PS50234"/>
    </source>
</evidence>
<feature type="domain" description="VWFA" evidence="17">
    <location>
        <begin position="47"/>
        <end position="229"/>
    </location>
</feature>
<dbReference type="GO" id="GO:0005581">
    <property type="term" value="C:collagen trimer"/>
    <property type="evidence" value="ECO:0007669"/>
    <property type="project" value="UniProtKB-KW"/>
</dbReference>
<keyword evidence="5 16" id="KW-0732">Signal</keyword>
<keyword evidence="10" id="KW-0176">Collagen</keyword>
<evidence type="ECO:0000256" key="11">
    <source>
        <dbReference type="ARBA" id="ARBA00023157"/>
    </source>
</evidence>
<comment type="function">
    <text evidence="12">May act as a cell-binding protein.</text>
</comment>
<reference evidence="19 20" key="1">
    <citation type="submission" date="2024-06" db="EMBL/GenBank/DDBJ databases">
        <authorList>
            <person name="Pan Q."/>
            <person name="Wen M."/>
            <person name="Jouanno E."/>
            <person name="Zahm M."/>
            <person name="Klopp C."/>
            <person name="Cabau C."/>
            <person name="Louis A."/>
            <person name="Berthelot C."/>
            <person name="Parey E."/>
            <person name="Roest Crollius H."/>
            <person name="Montfort J."/>
            <person name="Robinson-Rechavi M."/>
            <person name="Bouchez O."/>
            <person name="Lampietro C."/>
            <person name="Lopez Roques C."/>
            <person name="Donnadieu C."/>
            <person name="Postlethwait J."/>
            <person name="Bobe J."/>
            <person name="Verreycken H."/>
            <person name="Guiguen Y."/>
        </authorList>
    </citation>
    <scope>NUCLEOTIDE SEQUENCE [LARGE SCALE GENOMIC DNA]</scope>
    <source>
        <strain evidence="19">Up_M1</strain>
        <tissue evidence="19">Testis</tissue>
    </source>
</reference>
<keyword evidence="11" id="KW-1015">Disulfide bond</keyword>
<dbReference type="SUPFAM" id="SSF53300">
    <property type="entry name" value="vWA-like"/>
    <property type="match status" value="2"/>
</dbReference>
<gene>
    <name evidence="19" type="ORF">UPYG_G00336150</name>
</gene>
<dbReference type="InterPro" id="IPR002223">
    <property type="entry name" value="Kunitz_BPTI"/>
</dbReference>
<evidence type="ECO:0000256" key="2">
    <source>
        <dbReference type="ARBA" id="ARBA00022525"/>
    </source>
</evidence>
<feature type="compositionally biased region" description="Low complexity" evidence="15">
    <location>
        <begin position="997"/>
        <end position="1012"/>
    </location>
</feature>
<dbReference type="EMBL" id="JAGEUA010000011">
    <property type="protein sequence ID" value="KAL0962133.1"/>
    <property type="molecule type" value="Genomic_DNA"/>
</dbReference>
<sequence length="1187" mass="122770">MWKVIELMLFTVVLTHTARGQGRRKKGQRDENQVLQNERKFLICPVEIMFIVDSSEKAKVLLFEKEKDFVLRFSTRLMQIQAVGWRLRLRLAVMQYSSSVSLEHNFRDWQDVDVFQGRVASMAYIGHGTYSAYAITNTTQVFSRETASNSARVALLMTDAIDHPRSPSAVTAAADAKNHNIHLFAIGLSGLPRDGPTHARLRSIASAPPQQHVFSLTDNLLEDKLIRELNNIVNTRCPQPKSCLCDKGERGPPGNQGQPGQPGANGSPGPKGFRGEPGVNGSPGLGGIQGRHGTRGEKGERGECGAPGMKGDQGPEGPPGSRGPRGEQGPPGSPGDQGPEGPGGKKGDRGTAGMTGPPGDTGIGFPGPKGDKGNQGRPGPTGPVGMGEAGLPGPIGPPGFQGTQGVPGEGIPGPKGDRGYEGPKGIRGTPGSGIKGEKGDTGDPGLPGLVGFPGAGIQGEKGDSGPQGPSGPRGPPGLGIVGPKGDQGFPGEHGPQGERGFGEPGPKGEPGPDGSSGIPGIPGEDGALGPKGEMGLPGLRGIEGASGKGIPGEKGDRGDRGLRGLPGSPGGAGPAGAKGEPGSFGMMGPPGPPGRGLPGSKGDPGPVGHSGPVGEPGIGLTGPKGERGNTGPVGPQGLKGDGYPGPQGLPGLPGQQGDMGPEGKGLPGPKGDRGSSGLPGPTGPPGIGGLGQKGSIGHPGPPGLPGITGEGIQGPKGEPGFQGPMGPRGPPGDGLPGEKGDRGINGDKGRKGDKGGFGEPGSVGPMGTPGGKGEPGLTREEVIRIIREICGCGLKCRESPMELVFVIDSSESVGPENFEVVKDFVNTLIDHVSISREASRVGVVLYSHVNVVVVSLKQQSSQNDVKAAVRKMPYLGEGTFTGSAIRTAKQLFQAARPGVRKVTVVLTDGLADRRDTVQPEDAAREAHAAGIEIFVIGVVNKKDPMYPEFQAEMTAIASDPNENVYLINDFMTLPTLENSLLSQICEHDNGTPFISNTLRTPTPRSTAPTPVTKPTPEAYKEVPDRGGSPSFEDGYRTAGPTVFETTTLFAPVSPSFYPNEIRNRQTTQNKLPDTMTSGPQGGKQRRPAISLVGPQTPQTPTNQLYFPETTQHPPLQTQPPPPKLTDAVVPVVGCRQPFDSGPCRQYVVRWYYDLEANACAQFWYGGCQGNGNQFKSEAECRSACVRT</sequence>
<evidence type="ECO:0000256" key="16">
    <source>
        <dbReference type="SAM" id="SignalP"/>
    </source>
</evidence>
<feature type="compositionally biased region" description="Low complexity" evidence="15">
    <location>
        <begin position="252"/>
        <end position="270"/>
    </location>
</feature>
<dbReference type="FunFam" id="4.10.410.10:FF:000020">
    <property type="entry name" value="Collagen, type VI, alpha 3"/>
    <property type="match status" value="1"/>
</dbReference>
<keyword evidence="6" id="KW-0677">Repeat</keyword>
<evidence type="ECO:0000256" key="12">
    <source>
        <dbReference type="ARBA" id="ARBA00058139"/>
    </source>
</evidence>
<proteinExistence type="inferred from homology"/>
<feature type="compositionally biased region" description="Low complexity" evidence="15">
    <location>
        <begin position="646"/>
        <end position="659"/>
    </location>
</feature>
<dbReference type="InterPro" id="IPR008160">
    <property type="entry name" value="Collagen"/>
</dbReference>
<evidence type="ECO:0000256" key="15">
    <source>
        <dbReference type="SAM" id="MobiDB-lite"/>
    </source>
</evidence>
<feature type="compositionally biased region" description="Gly residues" evidence="15">
    <location>
        <begin position="567"/>
        <end position="576"/>
    </location>
</feature>
<dbReference type="AlphaFoldDB" id="A0ABD0W0G3"/>
<dbReference type="PRINTS" id="PR00759">
    <property type="entry name" value="BASICPTASE"/>
</dbReference>
<dbReference type="Gene3D" id="3.40.50.410">
    <property type="entry name" value="von Willebrand factor, type A domain"/>
    <property type="match status" value="2"/>
</dbReference>
<dbReference type="PROSITE" id="PS00280">
    <property type="entry name" value="BPTI_KUNITZ_1"/>
    <property type="match status" value="1"/>
</dbReference>
<feature type="region of interest" description="Disordered" evidence="15">
    <location>
        <begin position="247"/>
        <end position="776"/>
    </location>
</feature>
<keyword evidence="9" id="KW-0722">Serine protease inhibitor</keyword>
<dbReference type="InterPro" id="IPR002035">
    <property type="entry name" value="VWF_A"/>
</dbReference>
<feature type="compositionally biased region" description="Low complexity" evidence="15">
    <location>
        <begin position="577"/>
        <end position="587"/>
    </location>
</feature>
<evidence type="ECO:0000256" key="8">
    <source>
        <dbReference type="ARBA" id="ARBA00022889"/>
    </source>
</evidence>
<keyword evidence="20" id="KW-1185">Reference proteome</keyword>
<evidence type="ECO:0000256" key="9">
    <source>
        <dbReference type="ARBA" id="ARBA00022900"/>
    </source>
</evidence>
<dbReference type="PROSITE" id="PS50279">
    <property type="entry name" value="BPTI_KUNITZ_2"/>
    <property type="match status" value="1"/>
</dbReference>
<evidence type="ECO:0000256" key="10">
    <source>
        <dbReference type="ARBA" id="ARBA00023119"/>
    </source>
</evidence>
<keyword evidence="2" id="KW-0964">Secreted</keyword>
<dbReference type="InterPro" id="IPR050149">
    <property type="entry name" value="Collagen_superfamily"/>
</dbReference>
<dbReference type="PANTHER" id="PTHR24023:SF1082">
    <property type="entry name" value="COLLAGEN TRIPLE HELIX REPEAT"/>
    <property type="match status" value="1"/>
</dbReference>
<dbReference type="FunFam" id="3.40.50.410:FF:000003">
    <property type="entry name" value="Collagen type VI alpha 3 chain"/>
    <property type="match status" value="1"/>
</dbReference>
<feature type="compositionally biased region" description="Basic and acidic residues" evidence="15">
    <location>
        <begin position="736"/>
        <end position="756"/>
    </location>
</feature>
<evidence type="ECO:0000313" key="19">
    <source>
        <dbReference type="EMBL" id="KAL0962133.1"/>
    </source>
</evidence>
<evidence type="ECO:0000256" key="1">
    <source>
        <dbReference type="ARBA" id="ARBA00004302"/>
    </source>
</evidence>
<feature type="compositionally biased region" description="Gly residues" evidence="15">
    <location>
        <begin position="281"/>
        <end position="290"/>
    </location>
</feature>
<dbReference type="Pfam" id="PF00014">
    <property type="entry name" value="Kunitz_BPTI"/>
    <property type="match status" value="1"/>
</dbReference>
<dbReference type="PROSITE" id="PS50234">
    <property type="entry name" value="VWFA"/>
    <property type="match status" value="2"/>
</dbReference>
<feature type="compositionally biased region" description="Basic and acidic residues" evidence="15">
    <location>
        <begin position="294"/>
        <end position="303"/>
    </location>
</feature>
<keyword evidence="8" id="KW-0130">Cell adhesion</keyword>
<dbReference type="Pfam" id="PF01391">
    <property type="entry name" value="Collagen"/>
    <property type="match status" value="1"/>
</dbReference>
<feature type="compositionally biased region" description="Low complexity" evidence="15">
    <location>
        <begin position="327"/>
        <end position="337"/>
    </location>
</feature>
<feature type="chain" id="PRO_5044838829" description="Collagen alpha-1(XXVIII) chain" evidence="16">
    <location>
        <begin position="21"/>
        <end position="1187"/>
    </location>
</feature>
<dbReference type="PANTHER" id="PTHR24023">
    <property type="entry name" value="COLLAGEN ALPHA"/>
    <property type="match status" value="1"/>
</dbReference>
<evidence type="ECO:0000256" key="13">
    <source>
        <dbReference type="ARBA" id="ARBA00061466"/>
    </source>
</evidence>
<feature type="region of interest" description="Disordered" evidence="15">
    <location>
        <begin position="1063"/>
        <end position="1124"/>
    </location>
</feature>
<evidence type="ECO:0000256" key="5">
    <source>
        <dbReference type="ARBA" id="ARBA00022729"/>
    </source>
</evidence>
<evidence type="ECO:0000313" key="20">
    <source>
        <dbReference type="Proteomes" id="UP001557470"/>
    </source>
</evidence>
<organism evidence="19 20">
    <name type="scientific">Umbra pygmaea</name>
    <name type="common">Eastern mudminnow</name>
    <dbReference type="NCBI Taxonomy" id="75934"/>
    <lineage>
        <taxon>Eukaryota</taxon>
        <taxon>Metazoa</taxon>
        <taxon>Chordata</taxon>
        <taxon>Craniata</taxon>
        <taxon>Vertebrata</taxon>
        <taxon>Euteleostomi</taxon>
        <taxon>Actinopterygii</taxon>
        <taxon>Neopterygii</taxon>
        <taxon>Teleostei</taxon>
        <taxon>Protacanthopterygii</taxon>
        <taxon>Esociformes</taxon>
        <taxon>Umbridae</taxon>
        <taxon>Umbra</taxon>
    </lineage>
</organism>
<dbReference type="GO" id="GO:0007155">
    <property type="term" value="P:cell adhesion"/>
    <property type="evidence" value="ECO:0007669"/>
    <property type="project" value="UniProtKB-KW"/>
</dbReference>
<dbReference type="Pfam" id="PF00092">
    <property type="entry name" value="VWA"/>
    <property type="match status" value="2"/>
</dbReference>